<evidence type="ECO:0000256" key="17">
    <source>
        <dbReference type="ARBA" id="ARBA00048623"/>
    </source>
</evidence>
<keyword evidence="11" id="KW-0460">Magnesium</keyword>
<keyword evidence="13 19" id="KW-0472">Membrane</keyword>
<accession>A0A3B0SR48</accession>
<evidence type="ECO:0000256" key="5">
    <source>
        <dbReference type="ARBA" id="ARBA00013200"/>
    </source>
</evidence>
<dbReference type="GO" id="GO:0051073">
    <property type="term" value="F:adenosylcobinamide-GDP ribazoletransferase activity"/>
    <property type="evidence" value="ECO:0007669"/>
    <property type="project" value="UniProtKB-EC"/>
</dbReference>
<dbReference type="EC" id="2.7.8.26" evidence="5"/>
<feature type="transmembrane region" description="Helical" evidence="19">
    <location>
        <begin position="114"/>
        <end position="137"/>
    </location>
</feature>
<keyword evidence="8" id="KW-0169">Cobalamin biosynthesis</keyword>
<dbReference type="EMBL" id="UOEG01000261">
    <property type="protein sequence ID" value="VAW03487.1"/>
    <property type="molecule type" value="Genomic_DNA"/>
</dbReference>
<feature type="transmembrane region" description="Helical" evidence="19">
    <location>
        <begin position="144"/>
        <end position="166"/>
    </location>
</feature>
<evidence type="ECO:0000256" key="8">
    <source>
        <dbReference type="ARBA" id="ARBA00022573"/>
    </source>
</evidence>
<sequence>MTKSDAPPLRPDDIVTALALLSRLPVPAPDPDRGAQAAWAYPLVGLILGGLAGLAGLIVWSLGLPAPLTALVSLATLIILTGAMHEDGLADCADGLWGGWDAENRLKIMRDSRVGSYGVIALGLSLMARWAALTLLFETGPGTAIAALLASSAISRAAMPALMATLPHARTTGLSHSVGEVPMHSAYFATGIAALTAFIFIGWSFIPALICAALITCAIRAIANAKIGGQTGDVLGATQQLTEVAVLFALVV</sequence>
<dbReference type="GO" id="GO:0005886">
    <property type="term" value="C:plasma membrane"/>
    <property type="evidence" value="ECO:0007669"/>
    <property type="project" value="UniProtKB-SubCell"/>
</dbReference>
<evidence type="ECO:0000256" key="13">
    <source>
        <dbReference type="ARBA" id="ARBA00023136"/>
    </source>
</evidence>
<name>A0A3B0SR48_9ZZZZ</name>
<comment type="function">
    <text evidence="14">Joins adenosylcobinamide-GDP and alpha-ribazole to generate adenosylcobalamin (Ado-cobalamin). Also synthesizes adenosylcobalamin 5'-phosphate from adenosylcobinamide-GDP and alpha-ribazole 5'-phosphate.</text>
</comment>
<evidence type="ECO:0000256" key="2">
    <source>
        <dbReference type="ARBA" id="ARBA00004651"/>
    </source>
</evidence>
<comment type="subcellular location">
    <subcellularLocation>
        <location evidence="2">Cell membrane</location>
        <topology evidence="2">Multi-pass membrane protein</topology>
    </subcellularLocation>
</comment>
<keyword evidence="12 19" id="KW-1133">Transmembrane helix</keyword>
<dbReference type="PANTHER" id="PTHR34148:SF1">
    <property type="entry name" value="ADENOSYLCOBINAMIDE-GDP RIBAZOLETRANSFERASE"/>
    <property type="match status" value="1"/>
</dbReference>
<dbReference type="GO" id="GO:0009236">
    <property type="term" value="P:cobalamin biosynthetic process"/>
    <property type="evidence" value="ECO:0007669"/>
    <property type="project" value="UniProtKB-UniPathway"/>
</dbReference>
<reference evidence="20" key="1">
    <citation type="submission" date="2018-06" db="EMBL/GenBank/DDBJ databases">
        <authorList>
            <person name="Zhirakovskaya E."/>
        </authorList>
    </citation>
    <scope>NUCLEOTIDE SEQUENCE</scope>
</reference>
<comment type="catalytic activity">
    <reaction evidence="18">
        <text>alpha-ribazole 5'-phosphate + adenosylcob(III)inamide-GDP = adenosylcob(III)alamin 5'-phosphate + GMP + H(+)</text>
        <dbReference type="Rhea" id="RHEA:23560"/>
        <dbReference type="ChEBI" id="CHEBI:15378"/>
        <dbReference type="ChEBI" id="CHEBI:57918"/>
        <dbReference type="ChEBI" id="CHEBI:58115"/>
        <dbReference type="ChEBI" id="CHEBI:60487"/>
        <dbReference type="ChEBI" id="CHEBI:60493"/>
        <dbReference type="EC" id="2.7.8.26"/>
    </reaction>
</comment>
<dbReference type="HAMAP" id="MF_00719">
    <property type="entry name" value="CobS"/>
    <property type="match status" value="1"/>
</dbReference>
<keyword evidence="7" id="KW-1003">Cell membrane</keyword>
<organism evidence="20">
    <name type="scientific">hydrothermal vent metagenome</name>
    <dbReference type="NCBI Taxonomy" id="652676"/>
    <lineage>
        <taxon>unclassified sequences</taxon>
        <taxon>metagenomes</taxon>
        <taxon>ecological metagenomes</taxon>
    </lineage>
</organism>
<evidence type="ECO:0000256" key="10">
    <source>
        <dbReference type="ARBA" id="ARBA00022692"/>
    </source>
</evidence>
<keyword evidence="10 19" id="KW-0812">Transmembrane</keyword>
<evidence type="ECO:0000256" key="14">
    <source>
        <dbReference type="ARBA" id="ARBA00025228"/>
    </source>
</evidence>
<evidence type="ECO:0000256" key="11">
    <source>
        <dbReference type="ARBA" id="ARBA00022842"/>
    </source>
</evidence>
<comment type="similarity">
    <text evidence="4">Belongs to the CobS family.</text>
</comment>
<dbReference type="AlphaFoldDB" id="A0A3B0SR48"/>
<evidence type="ECO:0000256" key="12">
    <source>
        <dbReference type="ARBA" id="ARBA00022989"/>
    </source>
</evidence>
<gene>
    <name evidence="20" type="ORF">MNBD_ALPHA07-338</name>
</gene>
<evidence type="ECO:0000256" key="7">
    <source>
        <dbReference type="ARBA" id="ARBA00022475"/>
    </source>
</evidence>
<keyword evidence="9 20" id="KW-0808">Transferase</keyword>
<evidence type="ECO:0000256" key="16">
    <source>
        <dbReference type="ARBA" id="ARBA00032853"/>
    </source>
</evidence>
<proteinExistence type="inferred from homology"/>
<comment type="cofactor">
    <cofactor evidence="1">
        <name>Mg(2+)</name>
        <dbReference type="ChEBI" id="CHEBI:18420"/>
    </cofactor>
</comment>
<dbReference type="PANTHER" id="PTHR34148">
    <property type="entry name" value="ADENOSYLCOBINAMIDE-GDP RIBAZOLETRANSFERASE"/>
    <property type="match status" value="1"/>
</dbReference>
<dbReference type="Pfam" id="PF02654">
    <property type="entry name" value="CobS"/>
    <property type="match status" value="1"/>
</dbReference>
<evidence type="ECO:0000256" key="18">
    <source>
        <dbReference type="ARBA" id="ARBA00049504"/>
    </source>
</evidence>
<comment type="catalytic activity">
    <reaction evidence="17">
        <text>alpha-ribazole + adenosylcob(III)inamide-GDP = adenosylcob(III)alamin + GMP + H(+)</text>
        <dbReference type="Rhea" id="RHEA:16049"/>
        <dbReference type="ChEBI" id="CHEBI:10329"/>
        <dbReference type="ChEBI" id="CHEBI:15378"/>
        <dbReference type="ChEBI" id="CHEBI:18408"/>
        <dbReference type="ChEBI" id="CHEBI:58115"/>
        <dbReference type="ChEBI" id="CHEBI:60487"/>
        <dbReference type="EC" id="2.7.8.26"/>
    </reaction>
</comment>
<evidence type="ECO:0000256" key="19">
    <source>
        <dbReference type="SAM" id="Phobius"/>
    </source>
</evidence>
<evidence type="ECO:0000256" key="9">
    <source>
        <dbReference type="ARBA" id="ARBA00022679"/>
    </source>
</evidence>
<protein>
    <recommendedName>
        <fullName evidence="6">Adenosylcobinamide-GDP ribazoletransferase</fullName>
        <ecNumber evidence="5">2.7.8.26</ecNumber>
    </recommendedName>
    <alternativeName>
        <fullName evidence="16">Cobalamin synthase</fullName>
    </alternativeName>
    <alternativeName>
        <fullName evidence="15">Cobalamin-5'-phosphate synthase</fullName>
    </alternativeName>
</protein>
<feature type="transmembrane region" description="Helical" evidence="19">
    <location>
        <begin position="67"/>
        <end position="85"/>
    </location>
</feature>
<dbReference type="InterPro" id="IPR003805">
    <property type="entry name" value="CobS"/>
</dbReference>
<evidence type="ECO:0000256" key="1">
    <source>
        <dbReference type="ARBA" id="ARBA00001946"/>
    </source>
</evidence>
<evidence type="ECO:0000256" key="15">
    <source>
        <dbReference type="ARBA" id="ARBA00032605"/>
    </source>
</evidence>
<dbReference type="GO" id="GO:0008818">
    <property type="term" value="F:cobalamin 5'-phosphate synthase activity"/>
    <property type="evidence" value="ECO:0007669"/>
    <property type="project" value="InterPro"/>
</dbReference>
<comment type="pathway">
    <text evidence="3">Cofactor biosynthesis; adenosylcobalamin biosynthesis; adenosylcobalamin from cob(II)yrinate a,c-diamide: step 7/7.</text>
</comment>
<dbReference type="UniPathway" id="UPA00148">
    <property type="reaction ID" value="UER00238"/>
</dbReference>
<evidence type="ECO:0000256" key="3">
    <source>
        <dbReference type="ARBA" id="ARBA00004663"/>
    </source>
</evidence>
<dbReference type="NCBIfam" id="TIGR00317">
    <property type="entry name" value="cobS"/>
    <property type="match status" value="1"/>
</dbReference>
<evidence type="ECO:0000256" key="4">
    <source>
        <dbReference type="ARBA" id="ARBA00010561"/>
    </source>
</evidence>
<feature type="transmembrane region" description="Helical" evidence="19">
    <location>
        <begin position="186"/>
        <end position="219"/>
    </location>
</feature>
<evidence type="ECO:0000313" key="20">
    <source>
        <dbReference type="EMBL" id="VAW03487.1"/>
    </source>
</evidence>
<feature type="transmembrane region" description="Helical" evidence="19">
    <location>
        <begin position="39"/>
        <end position="60"/>
    </location>
</feature>
<evidence type="ECO:0000256" key="6">
    <source>
        <dbReference type="ARBA" id="ARBA00015850"/>
    </source>
</evidence>